<evidence type="ECO:0000313" key="3">
    <source>
        <dbReference type="Proteomes" id="UP000178735"/>
    </source>
</evidence>
<sequence length="246" mass="28235">MKTKKSVGFALALAISLFFNIFGFAGFAQAYSDDEPLKMKIDMDLFEEFLDLMTDTFTGAKFEGVVKQTVNGAYMESKYTAYSQNLDYKRIDIVAEGKKVSHVTTPEKVWYYYEQSNFVAYFANKKNVARFNSKVYFDSVIDDGKITKSVSDGMTTYKLVDYRYNIKQTFIFSNSTKKLQLQIVEPEAGDKIESTYKGWEKVKIPKDIFTFPARAASKCLDQSMKKPSQSGRYGVGMLRMFNRINR</sequence>
<accession>A0A1F7WPJ6</accession>
<evidence type="ECO:0000313" key="2">
    <source>
        <dbReference type="EMBL" id="OGM04751.1"/>
    </source>
</evidence>
<dbReference type="AlphaFoldDB" id="A0A1F7WPJ6"/>
<evidence type="ECO:0008006" key="4">
    <source>
        <dbReference type="Google" id="ProtNLM"/>
    </source>
</evidence>
<reference evidence="2 3" key="1">
    <citation type="journal article" date="2016" name="Nat. Commun.">
        <title>Thousands of microbial genomes shed light on interconnected biogeochemical processes in an aquifer system.</title>
        <authorList>
            <person name="Anantharaman K."/>
            <person name="Brown C.T."/>
            <person name="Hug L.A."/>
            <person name="Sharon I."/>
            <person name="Castelle C.J."/>
            <person name="Probst A.J."/>
            <person name="Thomas B.C."/>
            <person name="Singh A."/>
            <person name="Wilkins M.J."/>
            <person name="Karaoz U."/>
            <person name="Brodie E.L."/>
            <person name="Williams K.H."/>
            <person name="Hubbard S.S."/>
            <person name="Banfield J.F."/>
        </authorList>
    </citation>
    <scope>NUCLEOTIDE SEQUENCE [LARGE SCALE GENOMIC DNA]</scope>
</reference>
<organism evidence="2 3">
    <name type="scientific">Candidatus Wallbacteria bacterium GWC2_49_35</name>
    <dbReference type="NCBI Taxonomy" id="1817813"/>
    <lineage>
        <taxon>Bacteria</taxon>
        <taxon>Candidatus Walliibacteriota</taxon>
    </lineage>
</organism>
<gene>
    <name evidence="2" type="ORF">A2008_11955</name>
</gene>
<dbReference type="STRING" id="1817813.A2008_11955"/>
<protein>
    <recommendedName>
        <fullName evidence="4">DUF3108 domain-containing protein</fullName>
    </recommendedName>
</protein>
<dbReference type="Proteomes" id="UP000178735">
    <property type="component" value="Unassembled WGS sequence"/>
</dbReference>
<feature type="chain" id="PRO_5009533533" description="DUF3108 domain-containing protein" evidence="1">
    <location>
        <begin position="31"/>
        <end position="246"/>
    </location>
</feature>
<proteinExistence type="predicted"/>
<dbReference type="EMBL" id="MGFH01000136">
    <property type="protein sequence ID" value="OGM04751.1"/>
    <property type="molecule type" value="Genomic_DNA"/>
</dbReference>
<name>A0A1F7WPJ6_9BACT</name>
<comment type="caution">
    <text evidence="2">The sequence shown here is derived from an EMBL/GenBank/DDBJ whole genome shotgun (WGS) entry which is preliminary data.</text>
</comment>
<evidence type="ECO:0000256" key="1">
    <source>
        <dbReference type="SAM" id="SignalP"/>
    </source>
</evidence>
<keyword evidence="1" id="KW-0732">Signal</keyword>
<feature type="signal peptide" evidence="1">
    <location>
        <begin position="1"/>
        <end position="30"/>
    </location>
</feature>